<keyword evidence="1" id="KW-0472">Membrane</keyword>
<sequence length="139" mass="15789">MDGTTIFSVICVLLCAGYLVVRYRRYNIHRALNLPTNPPRYPDSAIKSAKEIGKFLFTRAEICGVNFMTADKDTGVSYEAIRDISRGKDTHIVNFLRMAHFLGCEVVIRQIGTTDTEDPAITPQVYEEMIANIEEENRR</sequence>
<protein>
    <submittedName>
        <fullName evidence="2">Uncharacterized protein</fullName>
    </submittedName>
</protein>
<dbReference type="RefSeq" id="WP_117702076.1">
    <property type="nucleotide sequence ID" value="NZ_QSTW01000013.1"/>
</dbReference>
<accession>A0A3E4Z725</accession>
<dbReference type="AlphaFoldDB" id="A0A3E4Z725"/>
<name>A0A3E4Z725_9BACT</name>
<proteinExistence type="predicted"/>
<organism evidence="2 3">
    <name type="scientific">Phocaeicola plebeius</name>
    <dbReference type="NCBI Taxonomy" id="310297"/>
    <lineage>
        <taxon>Bacteria</taxon>
        <taxon>Pseudomonadati</taxon>
        <taxon>Bacteroidota</taxon>
        <taxon>Bacteroidia</taxon>
        <taxon>Bacteroidales</taxon>
        <taxon>Bacteroidaceae</taxon>
        <taxon>Phocaeicola</taxon>
    </lineage>
</organism>
<evidence type="ECO:0000313" key="3">
    <source>
        <dbReference type="Proteomes" id="UP000260814"/>
    </source>
</evidence>
<keyword evidence="1" id="KW-1133">Transmembrane helix</keyword>
<evidence type="ECO:0000256" key="1">
    <source>
        <dbReference type="SAM" id="Phobius"/>
    </source>
</evidence>
<gene>
    <name evidence="2" type="ORF">DXB87_10300</name>
</gene>
<comment type="caution">
    <text evidence="2">The sequence shown here is derived from an EMBL/GenBank/DDBJ whole genome shotgun (WGS) entry which is preliminary data.</text>
</comment>
<feature type="transmembrane region" description="Helical" evidence="1">
    <location>
        <begin position="6"/>
        <end position="23"/>
    </location>
</feature>
<reference evidence="2 3" key="1">
    <citation type="submission" date="2018-08" db="EMBL/GenBank/DDBJ databases">
        <title>A genome reference for cultivated species of the human gut microbiota.</title>
        <authorList>
            <person name="Zou Y."/>
            <person name="Xue W."/>
            <person name="Luo G."/>
        </authorList>
    </citation>
    <scope>NUCLEOTIDE SEQUENCE [LARGE SCALE GENOMIC DNA]</scope>
    <source>
        <strain evidence="2 3">OM06-2</strain>
    </source>
</reference>
<keyword evidence="1" id="KW-0812">Transmembrane</keyword>
<evidence type="ECO:0000313" key="2">
    <source>
        <dbReference type="EMBL" id="RGM90282.1"/>
    </source>
</evidence>
<dbReference type="Proteomes" id="UP000260814">
    <property type="component" value="Unassembled WGS sequence"/>
</dbReference>
<dbReference type="EMBL" id="QSTW01000013">
    <property type="protein sequence ID" value="RGM90282.1"/>
    <property type="molecule type" value="Genomic_DNA"/>
</dbReference>